<keyword evidence="2" id="KW-1185">Reference proteome</keyword>
<dbReference type="KEGG" id="lak:112042290"/>
<dbReference type="STRING" id="7574.A0A2R2MQ68"/>
<evidence type="ECO:0000313" key="2">
    <source>
        <dbReference type="Proteomes" id="UP000085678"/>
    </source>
</evidence>
<reference evidence="3" key="1">
    <citation type="submission" date="2025-08" db="UniProtKB">
        <authorList>
            <consortium name="RefSeq"/>
        </authorList>
    </citation>
    <scope>IDENTIFICATION</scope>
    <source>
        <tissue evidence="3">Gonads</tissue>
    </source>
</reference>
<feature type="region of interest" description="Disordered" evidence="1">
    <location>
        <begin position="1"/>
        <end position="39"/>
    </location>
</feature>
<protein>
    <submittedName>
        <fullName evidence="3">Uncharacterized protein LOC112042290</fullName>
    </submittedName>
</protein>
<dbReference type="OMA" id="NQMAKVE"/>
<dbReference type="Proteomes" id="UP000085678">
    <property type="component" value="Unplaced"/>
</dbReference>
<feature type="region of interest" description="Disordered" evidence="1">
    <location>
        <begin position="140"/>
        <end position="162"/>
    </location>
</feature>
<dbReference type="RefSeq" id="XP_023932381.1">
    <property type="nucleotide sequence ID" value="XM_024076613.1"/>
</dbReference>
<feature type="compositionally biased region" description="Basic residues" evidence="1">
    <location>
        <begin position="9"/>
        <end position="20"/>
    </location>
</feature>
<proteinExistence type="predicted"/>
<name>A0A2R2MQ68_LINAN</name>
<dbReference type="AlphaFoldDB" id="A0A2R2MQ68"/>
<dbReference type="InParanoid" id="A0A2R2MQ68"/>
<dbReference type="OrthoDB" id="10067701at2759"/>
<accession>A0A2R2MQ68</accession>
<evidence type="ECO:0000313" key="3">
    <source>
        <dbReference type="RefSeq" id="XP_023932381.1"/>
    </source>
</evidence>
<dbReference type="GeneID" id="112042290"/>
<organism evidence="2 3">
    <name type="scientific">Lingula anatina</name>
    <name type="common">Brachiopod</name>
    <name type="synonym">Lingula unguis</name>
    <dbReference type="NCBI Taxonomy" id="7574"/>
    <lineage>
        <taxon>Eukaryota</taxon>
        <taxon>Metazoa</taxon>
        <taxon>Spiralia</taxon>
        <taxon>Lophotrochozoa</taxon>
        <taxon>Brachiopoda</taxon>
        <taxon>Linguliformea</taxon>
        <taxon>Lingulata</taxon>
        <taxon>Lingulida</taxon>
        <taxon>Linguloidea</taxon>
        <taxon>Lingulidae</taxon>
        <taxon>Lingula</taxon>
    </lineage>
</organism>
<sequence length="181" mass="19902">MADAPQSKSAKKNKKRHNKKTLGSSGSGVPDASPGVTPADLIPLLKQQLETAKINKDHAEAGKLREQLWILSDLAAGIRTDIPEDEYQKIVNSLPLPSNQQAVTKATDGTSDSQTCSTLTPAEKRLKTLHKKLDQIEQLKAKKAKGETIQDNQEEKIKTEPQIKQEIEELEELMRTLLSGS</sequence>
<evidence type="ECO:0000256" key="1">
    <source>
        <dbReference type="SAM" id="MobiDB-lite"/>
    </source>
</evidence>
<gene>
    <name evidence="3" type="primary">LOC112042290</name>
</gene>